<evidence type="ECO:0000313" key="3">
    <source>
        <dbReference type="EMBL" id="WSE29945.1"/>
    </source>
</evidence>
<dbReference type="Proteomes" id="UP001330812">
    <property type="component" value="Chromosome"/>
</dbReference>
<evidence type="ECO:0000313" key="4">
    <source>
        <dbReference type="Proteomes" id="UP001330812"/>
    </source>
</evidence>
<name>A0ABZ1I6J8_9PSEU</name>
<feature type="domain" description="YCII-related" evidence="2">
    <location>
        <begin position="11"/>
        <end position="96"/>
    </location>
</feature>
<dbReference type="InterPro" id="IPR011008">
    <property type="entry name" value="Dimeric_a/b-barrel"/>
</dbReference>
<evidence type="ECO:0000256" key="1">
    <source>
        <dbReference type="ARBA" id="ARBA00007689"/>
    </source>
</evidence>
<dbReference type="Pfam" id="PF03795">
    <property type="entry name" value="YCII"/>
    <property type="match status" value="1"/>
</dbReference>
<dbReference type="EMBL" id="CP142149">
    <property type="protein sequence ID" value="WSE29945.1"/>
    <property type="molecule type" value="Genomic_DNA"/>
</dbReference>
<comment type="similarity">
    <text evidence="1">Belongs to the YciI family.</text>
</comment>
<sequence length="116" mass="12536">MAQGTEANLYYACFTDPANADSAAERSRQFDAHKAWLKEHEADILVAGPLLAESLEPAGSGLIVFRTESADAARRLAEADPMHASGARTFRIVPWRINEGTLTARLTVSTGSFDLT</sequence>
<evidence type="ECO:0000259" key="2">
    <source>
        <dbReference type="Pfam" id="PF03795"/>
    </source>
</evidence>
<reference evidence="3 4" key="1">
    <citation type="journal article" date="2015" name="Int. J. Syst. Evol. Microbiol.">
        <title>Amycolatopsis rhabdoformis sp. nov., an actinomycete isolated from a tropical forest soil.</title>
        <authorList>
            <person name="Souza W.R."/>
            <person name="Silva R.E."/>
            <person name="Goodfellow M."/>
            <person name="Busarakam K."/>
            <person name="Figueiro F.S."/>
            <person name="Ferreira D."/>
            <person name="Rodrigues-Filho E."/>
            <person name="Moraes L.A.B."/>
            <person name="Zucchi T.D."/>
        </authorList>
    </citation>
    <scope>NUCLEOTIDE SEQUENCE [LARGE SCALE GENOMIC DNA]</scope>
    <source>
        <strain evidence="3 4">NCIMB 14900</strain>
    </source>
</reference>
<dbReference type="SUPFAM" id="SSF54909">
    <property type="entry name" value="Dimeric alpha+beta barrel"/>
    <property type="match status" value="1"/>
</dbReference>
<dbReference type="RefSeq" id="WP_326568902.1">
    <property type="nucleotide sequence ID" value="NZ_CP142149.1"/>
</dbReference>
<dbReference type="InterPro" id="IPR005545">
    <property type="entry name" value="YCII"/>
</dbReference>
<dbReference type="Gene3D" id="3.30.70.1060">
    <property type="entry name" value="Dimeric alpha+beta barrel"/>
    <property type="match status" value="1"/>
</dbReference>
<organism evidence="3 4">
    <name type="scientific">Amycolatopsis rhabdoformis</name>
    <dbReference type="NCBI Taxonomy" id="1448059"/>
    <lineage>
        <taxon>Bacteria</taxon>
        <taxon>Bacillati</taxon>
        <taxon>Actinomycetota</taxon>
        <taxon>Actinomycetes</taxon>
        <taxon>Pseudonocardiales</taxon>
        <taxon>Pseudonocardiaceae</taxon>
        <taxon>Amycolatopsis</taxon>
    </lineage>
</organism>
<keyword evidence="4" id="KW-1185">Reference proteome</keyword>
<gene>
    <name evidence="3" type="ORF">VSH64_45355</name>
</gene>
<protein>
    <submittedName>
        <fullName evidence="3">YciI family protein</fullName>
    </submittedName>
</protein>
<accession>A0ABZ1I6J8</accession>
<proteinExistence type="inferred from homology"/>